<dbReference type="PRINTS" id="PR01692">
    <property type="entry name" value="LIPOCALINIMR"/>
</dbReference>
<feature type="transmembrane region" description="Helical" evidence="2">
    <location>
        <begin position="155"/>
        <end position="176"/>
    </location>
</feature>
<keyword evidence="4" id="KW-1185">Reference proteome</keyword>
<dbReference type="GO" id="GO:0007165">
    <property type="term" value="P:signal transduction"/>
    <property type="evidence" value="ECO:0007669"/>
    <property type="project" value="TreeGrafter"/>
</dbReference>
<proteinExistence type="inferred from homology"/>
<dbReference type="EMBL" id="JAODUO010000214">
    <property type="protein sequence ID" value="KAK2186074.1"/>
    <property type="molecule type" value="Genomic_DNA"/>
</dbReference>
<dbReference type="GO" id="GO:0005886">
    <property type="term" value="C:plasma membrane"/>
    <property type="evidence" value="ECO:0007669"/>
    <property type="project" value="TreeGrafter"/>
</dbReference>
<keyword evidence="2" id="KW-1133">Transmembrane helix</keyword>
<feature type="transmembrane region" description="Helical" evidence="2">
    <location>
        <begin position="301"/>
        <end position="322"/>
    </location>
</feature>
<evidence type="ECO:0000313" key="3">
    <source>
        <dbReference type="EMBL" id="KAK2186074.1"/>
    </source>
</evidence>
<dbReference type="Proteomes" id="UP001209878">
    <property type="component" value="Unassembled WGS sequence"/>
</dbReference>
<dbReference type="InterPro" id="IPR008075">
    <property type="entry name" value="LIMR"/>
</dbReference>
<evidence type="ECO:0000256" key="2">
    <source>
        <dbReference type="SAM" id="Phobius"/>
    </source>
</evidence>
<feature type="transmembrane region" description="Helical" evidence="2">
    <location>
        <begin position="196"/>
        <end position="217"/>
    </location>
</feature>
<feature type="transmembrane region" description="Helical" evidence="2">
    <location>
        <begin position="21"/>
        <end position="42"/>
    </location>
</feature>
<reference evidence="3" key="1">
    <citation type="journal article" date="2023" name="Mol. Biol. Evol.">
        <title>Third-Generation Sequencing Reveals the Adaptive Role of the Epigenome in Three Deep-Sea Polychaetes.</title>
        <authorList>
            <person name="Perez M."/>
            <person name="Aroh O."/>
            <person name="Sun Y."/>
            <person name="Lan Y."/>
            <person name="Juniper S.K."/>
            <person name="Young C.R."/>
            <person name="Angers B."/>
            <person name="Qian P.Y."/>
        </authorList>
    </citation>
    <scope>NUCLEOTIDE SEQUENCE</scope>
    <source>
        <strain evidence="3">R07B-5</strain>
    </source>
</reference>
<feature type="transmembrane region" description="Helical" evidence="2">
    <location>
        <begin position="342"/>
        <end position="375"/>
    </location>
</feature>
<protein>
    <recommendedName>
        <fullName evidence="5">Protein LMBR1L</fullName>
    </recommendedName>
</protein>
<dbReference type="InterPro" id="IPR006876">
    <property type="entry name" value="LMBR1-like_membr_prot"/>
</dbReference>
<feature type="transmembrane region" description="Helical" evidence="2">
    <location>
        <begin position="63"/>
        <end position="88"/>
    </location>
</feature>
<dbReference type="Pfam" id="PF04791">
    <property type="entry name" value="LMBR1"/>
    <property type="match status" value="1"/>
</dbReference>
<dbReference type="AlphaFoldDB" id="A0AAD9P0R8"/>
<comment type="similarity">
    <text evidence="1">Belongs to the LIMR family.</text>
</comment>
<feature type="transmembrane region" description="Helical" evidence="2">
    <location>
        <begin position="108"/>
        <end position="134"/>
    </location>
</feature>
<dbReference type="PANTHER" id="PTHR12625">
    <property type="entry name" value="LIPOCALIN-1 INTERACTING MEMBRANE RECEPTOR LIMR"/>
    <property type="match status" value="1"/>
</dbReference>
<feature type="transmembrane region" description="Helical" evidence="2">
    <location>
        <begin position="396"/>
        <end position="417"/>
    </location>
</feature>
<organism evidence="3 4">
    <name type="scientific">Ridgeia piscesae</name>
    <name type="common">Tubeworm</name>
    <dbReference type="NCBI Taxonomy" id="27915"/>
    <lineage>
        <taxon>Eukaryota</taxon>
        <taxon>Metazoa</taxon>
        <taxon>Spiralia</taxon>
        <taxon>Lophotrochozoa</taxon>
        <taxon>Annelida</taxon>
        <taxon>Polychaeta</taxon>
        <taxon>Sedentaria</taxon>
        <taxon>Canalipalpata</taxon>
        <taxon>Sabellida</taxon>
        <taxon>Siboglinidae</taxon>
        <taxon>Ridgeia</taxon>
    </lineage>
</organism>
<dbReference type="PANTHER" id="PTHR12625:SF0">
    <property type="entry name" value="PROTEIN LILIPOD"/>
    <property type="match status" value="1"/>
</dbReference>
<evidence type="ECO:0000313" key="4">
    <source>
        <dbReference type="Proteomes" id="UP001209878"/>
    </source>
</evidence>
<sequence length="488" mass="55249">MTMDDDVEIRERVFHNAVREYIIWLLLFVLLYVSSYVILCAYRRRTDKEDCYSDKEDALVYRISLWLCTFTLAVSGGAVLLLPMSIVANEALHSFPNSYYLKWVNSSLIHGLWIQISLASNLCLFVLMPFAYLFTESEGFAGSKKGIMSRVYETAVVLFLLAILVCGLAWVASALLDGDQFSRDTLFDVWNFYLPYLYSRVSLLGAIMLLLCTPLGFARMFTVIGELVLKPKFLRNLDDEIQTARFEEQSLCRRLEEKTTHKRIANGHMTSTELKQMLDETQRERLELEKQQKTWSVRRNLGYPLVMLLLLMLTGISVIMVAQNSFELLIGIRTLPVGTKEMMLGIASLSILGPVGACLEISLILYLMLACVVGFYSLPGFRRLKPCLHDTSMTQTIGNCVVLLILSSALPVLSRILGLTNFDLLGNFGQLEWLGNFYIVLSYNLVFAVAATLCLVTKFTSSMRAELLHRLEQVVGRHPSTHALSKEE</sequence>
<gene>
    <name evidence="3" type="ORF">NP493_204g09004</name>
</gene>
<dbReference type="GO" id="GO:0004888">
    <property type="term" value="F:transmembrane signaling receptor activity"/>
    <property type="evidence" value="ECO:0007669"/>
    <property type="project" value="TreeGrafter"/>
</dbReference>
<evidence type="ECO:0008006" key="5">
    <source>
        <dbReference type="Google" id="ProtNLM"/>
    </source>
</evidence>
<comment type="caution">
    <text evidence="3">The sequence shown here is derived from an EMBL/GenBank/DDBJ whole genome shotgun (WGS) entry which is preliminary data.</text>
</comment>
<evidence type="ECO:0000256" key="1">
    <source>
        <dbReference type="ARBA" id="ARBA00010487"/>
    </source>
</evidence>
<keyword evidence="2" id="KW-0812">Transmembrane</keyword>
<feature type="transmembrane region" description="Helical" evidence="2">
    <location>
        <begin position="437"/>
        <end position="456"/>
    </location>
</feature>
<accession>A0AAD9P0R8</accession>
<keyword evidence="2" id="KW-0472">Membrane</keyword>
<name>A0AAD9P0R8_RIDPI</name>